<evidence type="ECO:0000313" key="4">
    <source>
        <dbReference type="EMBL" id="MED6180087.1"/>
    </source>
</evidence>
<evidence type="ECO:0000259" key="3">
    <source>
        <dbReference type="PROSITE" id="PS50158"/>
    </source>
</evidence>
<sequence length="234" mass="25667">MVAYRNTYEYHLNPMPGQPMWETTQCTRHQAPKFKRKPGPLTKKRRNDADEGNTGNKKNKQDGGLKRQLRQFSCHYCGSKGHTKKGCSKKRADDVAAAVAAATAAAANQGDSVTKEIDSADAAQNDGIAANDNATGAKQMESGSVAQNEIPAATQIQQAIKIQLSQPNYLETQDSQQVQPPRPPKLQARKRSSPPPYSVSVDPMRGASRGTTSRLESFMRYVPIPGFQQPRKKD</sequence>
<comment type="caution">
    <text evidence="4">The sequence shown here is derived from an EMBL/GenBank/DDBJ whole genome shotgun (WGS) entry which is preliminary data.</text>
</comment>
<reference evidence="4 5" key="1">
    <citation type="journal article" date="2023" name="Plants (Basel)">
        <title>Bridging the Gap: Combining Genomics and Transcriptomics Approaches to Understand Stylosanthes scabra, an Orphan Legume from the Brazilian Caatinga.</title>
        <authorList>
            <person name="Ferreira-Neto J.R.C."/>
            <person name="da Silva M.D."/>
            <person name="Binneck E."/>
            <person name="de Melo N.F."/>
            <person name="da Silva R.H."/>
            <person name="de Melo A.L.T.M."/>
            <person name="Pandolfi V."/>
            <person name="Bustamante F.O."/>
            <person name="Brasileiro-Vidal A.C."/>
            <person name="Benko-Iseppon A.M."/>
        </authorList>
    </citation>
    <scope>NUCLEOTIDE SEQUENCE [LARGE SCALE GENOMIC DNA]</scope>
    <source>
        <tissue evidence="4">Leaves</tissue>
    </source>
</reference>
<evidence type="ECO:0000256" key="2">
    <source>
        <dbReference type="SAM" id="MobiDB-lite"/>
    </source>
</evidence>
<keyword evidence="5" id="KW-1185">Reference proteome</keyword>
<dbReference type="InterPro" id="IPR036875">
    <property type="entry name" value="Znf_CCHC_sf"/>
</dbReference>
<feature type="region of interest" description="Disordered" evidence="2">
    <location>
        <begin position="26"/>
        <end position="65"/>
    </location>
</feature>
<dbReference type="SUPFAM" id="SSF57756">
    <property type="entry name" value="Retrovirus zinc finger-like domains"/>
    <property type="match status" value="1"/>
</dbReference>
<evidence type="ECO:0000256" key="1">
    <source>
        <dbReference type="PROSITE-ProRule" id="PRU00047"/>
    </source>
</evidence>
<dbReference type="EMBL" id="JASCZI010181257">
    <property type="protein sequence ID" value="MED6180087.1"/>
    <property type="molecule type" value="Genomic_DNA"/>
</dbReference>
<feature type="compositionally biased region" description="Basic residues" evidence="2">
    <location>
        <begin position="30"/>
        <end position="46"/>
    </location>
</feature>
<dbReference type="InterPro" id="IPR001878">
    <property type="entry name" value="Znf_CCHC"/>
</dbReference>
<proteinExistence type="predicted"/>
<gene>
    <name evidence="4" type="ORF">PIB30_006898</name>
</gene>
<keyword evidence="1" id="KW-0479">Metal-binding</keyword>
<evidence type="ECO:0000313" key="5">
    <source>
        <dbReference type="Proteomes" id="UP001341840"/>
    </source>
</evidence>
<feature type="region of interest" description="Disordered" evidence="2">
    <location>
        <begin position="171"/>
        <end position="234"/>
    </location>
</feature>
<keyword evidence="1" id="KW-0863">Zinc-finger</keyword>
<name>A0ABU6W4D9_9FABA</name>
<accession>A0ABU6W4D9</accession>
<protein>
    <recommendedName>
        <fullName evidence="3">CCHC-type domain-containing protein</fullName>
    </recommendedName>
</protein>
<organism evidence="4 5">
    <name type="scientific">Stylosanthes scabra</name>
    <dbReference type="NCBI Taxonomy" id="79078"/>
    <lineage>
        <taxon>Eukaryota</taxon>
        <taxon>Viridiplantae</taxon>
        <taxon>Streptophyta</taxon>
        <taxon>Embryophyta</taxon>
        <taxon>Tracheophyta</taxon>
        <taxon>Spermatophyta</taxon>
        <taxon>Magnoliopsida</taxon>
        <taxon>eudicotyledons</taxon>
        <taxon>Gunneridae</taxon>
        <taxon>Pentapetalae</taxon>
        <taxon>rosids</taxon>
        <taxon>fabids</taxon>
        <taxon>Fabales</taxon>
        <taxon>Fabaceae</taxon>
        <taxon>Papilionoideae</taxon>
        <taxon>50 kb inversion clade</taxon>
        <taxon>dalbergioids sensu lato</taxon>
        <taxon>Dalbergieae</taxon>
        <taxon>Pterocarpus clade</taxon>
        <taxon>Stylosanthes</taxon>
    </lineage>
</organism>
<dbReference type="PROSITE" id="PS50158">
    <property type="entry name" value="ZF_CCHC"/>
    <property type="match status" value="1"/>
</dbReference>
<keyword evidence="1" id="KW-0862">Zinc</keyword>
<dbReference type="Proteomes" id="UP001341840">
    <property type="component" value="Unassembled WGS sequence"/>
</dbReference>
<feature type="domain" description="CCHC-type" evidence="3">
    <location>
        <begin position="74"/>
        <end position="89"/>
    </location>
</feature>